<dbReference type="SUPFAM" id="SSF57903">
    <property type="entry name" value="FYVE/PHD zinc finger"/>
    <property type="match status" value="1"/>
</dbReference>
<evidence type="ECO:0000256" key="1">
    <source>
        <dbReference type="SAM" id="MobiDB-lite"/>
    </source>
</evidence>
<feature type="compositionally biased region" description="Acidic residues" evidence="1">
    <location>
        <begin position="1"/>
        <end position="12"/>
    </location>
</feature>
<dbReference type="EMBL" id="CAIIXF020000009">
    <property type="protein sequence ID" value="CAH1794142.1"/>
    <property type="molecule type" value="Genomic_DNA"/>
</dbReference>
<evidence type="ECO:0000313" key="2">
    <source>
        <dbReference type="EMBL" id="CAH1794142.1"/>
    </source>
</evidence>
<comment type="caution">
    <text evidence="2">The sequence shown here is derived from an EMBL/GenBank/DDBJ whole genome shotgun (WGS) entry which is preliminary data.</text>
</comment>
<dbReference type="InterPro" id="IPR013083">
    <property type="entry name" value="Znf_RING/FYVE/PHD"/>
</dbReference>
<protein>
    <submittedName>
        <fullName evidence="2">Uncharacterized protein</fullName>
    </submittedName>
</protein>
<name>A0A8J1UNT2_OWEFU</name>
<accession>A0A8J1UNT2</accession>
<feature type="region of interest" description="Disordered" evidence="1">
    <location>
        <begin position="1"/>
        <end position="20"/>
    </location>
</feature>
<organism evidence="2 3">
    <name type="scientific">Owenia fusiformis</name>
    <name type="common">Polychaete worm</name>
    <dbReference type="NCBI Taxonomy" id="6347"/>
    <lineage>
        <taxon>Eukaryota</taxon>
        <taxon>Metazoa</taxon>
        <taxon>Spiralia</taxon>
        <taxon>Lophotrochozoa</taxon>
        <taxon>Annelida</taxon>
        <taxon>Polychaeta</taxon>
        <taxon>Sedentaria</taxon>
        <taxon>Canalipalpata</taxon>
        <taxon>Sabellida</taxon>
        <taxon>Oweniida</taxon>
        <taxon>Oweniidae</taxon>
        <taxon>Owenia</taxon>
    </lineage>
</organism>
<dbReference type="Proteomes" id="UP000749559">
    <property type="component" value="Unassembled WGS sequence"/>
</dbReference>
<dbReference type="InterPro" id="IPR011011">
    <property type="entry name" value="Znf_FYVE_PHD"/>
</dbReference>
<dbReference type="AlphaFoldDB" id="A0A8J1UNT2"/>
<gene>
    <name evidence="2" type="ORF">OFUS_LOCUS18900</name>
</gene>
<dbReference type="OrthoDB" id="436852at2759"/>
<dbReference type="Gene3D" id="3.30.40.10">
    <property type="entry name" value="Zinc/RING finger domain, C3HC4 (zinc finger)"/>
    <property type="match status" value="1"/>
</dbReference>
<reference evidence="2" key="1">
    <citation type="submission" date="2022-03" db="EMBL/GenBank/DDBJ databases">
        <authorList>
            <person name="Martin C."/>
        </authorList>
    </citation>
    <scope>NUCLEOTIDE SEQUENCE</scope>
</reference>
<keyword evidence="3" id="KW-1185">Reference proteome</keyword>
<evidence type="ECO:0000313" key="3">
    <source>
        <dbReference type="Proteomes" id="UP000749559"/>
    </source>
</evidence>
<sequence>MDVEMEGADEDQTQDHGEDKNRETVSWISCDICKRWYHVACAGARDNVEDIFCCGCHMVISKETRLTMPHLSTNLMRAFVSSKKKDIETITKELLLGNRASWRYAMMERIAEEHGRKPVRNVNLRNATRFQLGSIAGIMFLSDRSIEIINAFMKPVTDAYPRTSFDFSHYVIYPEIVVHLLQQKDGFTKLQAEMLYELFRHPSHYTGI</sequence>
<proteinExistence type="predicted"/>